<dbReference type="NCBIfam" id="TIGR00020">
    <property type="entry name" value="prfB"/>
    <property type="match status" value="1"/>
</dbReference>
<dbReference type="Proteomes" id="UP000190774">
    <property type="component" value="Unassembled WGS sequence"/>
</dbReference>
<dbReference type="InterPro" id="IPR045853">
    <property type="entry name" value="Pep_chain_release_fac_I_sf"/>
</dbReference>
<dbReference type="SUPFAM" id="SSF75620">
    <property type="entry name" value="Release factor"/>
    <property type="match status" value="1"/>
</dbReference>
<organism evidence="7 8">
    <name type="scientific">Prosthecobacter debontii</name>
    <dbReference type="NCBI Taxonomy" id="48467"/>
    <lineage>
        <taxon>Bacteria</taxon>
        <taxon>Pseudomonadati</taxon>
        <taxon>Verrucomicrobiota</taxon>
        <taxon>Verrucomicrobiia</taxon>
        <taxon>Verrucomicrobiales</taxon>
        <taxon>Verrucomicrobiaceae</taxon>
        <taxon>Prosthecobacter</taxon>
    </lineage>
</organism>
<dbReference type="HAMAP" id="MF_00094">
    <property type="entry name" value="Rel_fac_2"/>
    <property type="match status" value="1"/>
</dbReference>
<dbReference type="InterPro" id="IPR000352">
    <property type="entry name" value="Pep_chain_release_fac_I"/>
</dbReference>
<sequence length="336" mass="37558">MTDAGFWDNQAAAKKVIDRANVIKKQINPLGELETRVEDFPVLIELAKEQGDTQSYKEVQVEFDALQKAIADYELELLLKGPFDHGNAFLTVHSGAGGTEACDWADMLMRMFVRWSERRGYKVSIIDHQEGDDVGTRSATLEIVGENAFGFLQAERGVHRLVRISPFDAAKKRHTSFASIDVTPDNEEDIDIEVREDDLKVDTYRAGGKGGQNVNKVETAVRITHIPSGVIVACQVERSQPKNRAKAMAMLKAKLYQIEEDKRQAEIARQYGEKTDIGWGSQIRSYVFQPYQMVKDHRTGEKTSDVSGVMDGDLDAFMEAKLRGKKAGEGDADEEV</sequence>
<feature type="domain" description="Prokaryotic-type class I peptide chain release factors" evidence="6">
    <location>
        <begin position="205"/>
        <end position="221"/>
    </location>
</feature>
<dbReference type="EMBL" id="FUYE01000010">
    <property type="protein sequence ID" value="SKB00318.1"/>
    <property type="molecule type" value="Genomic_DNA"/>
</dbReference>
<dbReference type="InterPro" id="IPR004374">
    <property type="entry name" value="PrfB"/>
</dbReference>
<evidence type="ECO:0000259" key="6">
    <source>
        <dbReference type="PROSITE" id="PS00745"/>
    </source>
</evidence>
<dbReference type="PANTHER" id="PTHR43116">
    <property type="entry name" value="PEPTIDE CHAIN RELEASE FACTOR 2"/>
    <property type="match status" value="1"/>
</dbReference>
<keyword evidence="2 4" id="KW-0488">Methylation</keyword>
<dbReference type="STRING" id="48467.SAMN02745166_03119"/>
<evidence type="ECO:0000256" key="2">
    <source>
        <dbReference type="ARBA" id="ARBA00022481"/>
    </source>
</evidence>
<keyword evidence="8" id="KW-1185">Reference proteome</keyword>
<dbReference type="Pfam" id="PF00472">
    <property type="entry name" value="RF-1"/>
    <property type="match status" value="1"/>
</dbReference>
<reference evidence="8" key="1">
    <citation type="submission" date="2017-02" db="EMBL/GenBank/DDBJ databases">
        <authorList>
            <person name="Varghese N."/>
            <person name="Submissions S."/>
        </authorList>
    </citation>
    <scope>NUCLEOTIDE SEQUENCE [LARGE SCALE GENOMIC DNA]</scope>
    <source>
        <strain evidence="8">ATCC 700200</strain>
    </source>
</reference>
<accession>A0A1T4YFI0</accession>
<comment type="PTM">
    <text evidence="4">Methylated by PrmC. Methylation increases the termination efficiency of RF2.</text>
</comment>
<dbReference type="Gene3D" id="3.30.160.20">
    <property type="match status" value="1"/>
</dbReference>
<dbReference type="PANTHER" id="PTHR43116:SF3">
    <property type="entry name" value="CLASS I PEPTIDE CHAIN RELEASE FACTOR"/>
    <property type="match status" value="1"/>
</dbReference>
<dbReference type="PROSITE" id="PS00745">
    <property type="entry name" value="RF_PROK_I"/>
    <property type="match status" value="1"/>
</dbReference>
<feature type="modified residue" description="N5-methylglutamine" evidence="4">
    <location>
        <position position="212"/>
    </location>
</feature>
<gene>
    <name evidence="4" type="primary">prfB</name>
    <name evidence="7" type="ORF">SAMN02745166_03119</name>
</gene>
<dbReference type="GO" id="GO:0016149">
    <property type="term" value="F:translation release factor activity, codon specific"/>
    <property type="evidence" value="ECO:0007669"/>
    <property type="project" value="UniProtKB-UniRule"/>
</dbReference>
<evidence type="ECO:0000313" key="8">
    <source>
        <dbReference type="Proteomes" id="UP000190774"/>
    </source>
</evidence>
<comment type="subcellular location">
    <subcellularLocation>
        <location evidence="4">Cytoplasm</location>
    </subcellularLocation>
</comment>
<keyword evidence="3 4" id="KW-0648">Protein biosynthesis</keyword>
<dbReference type="Pfam" id="PF03462">
    <property type="entry name" value="PCRF"/>
    <property type="match status" value="1"/>
</dbReference>
<dbReference type="FunFam" id="3.30.160.20:FF:000010">
    <property type="entry name" value="Peptide chain release factor 2"/>
    <property type="match status" value="1"/>
</dbReference>
<evidence type="ECO:0000256" key="5">
    <source>
        <dbReference type="NCBIfam" id="TIGR00020"/>
    </source>
</evidence>
<evidence type="ECO:0000256" key="3">
    <source>
        <dbReference type="ARBA" id="ARBA00022917"/>
    </source>
</evidence>
<dbReference type="AlphaFoldDB" id="A0A1T4YFI0"/>
<comment type="similarity">
    <text evidence="1 4">Belongs to the prokaryotic/mitochondrial release factor family.</text>
</comment>
<dbReference type="SMART" id="SM00937">
    <property type="entry name" value="PCRF"/>
    <property type="match status" value="1"/>
</dbReference>
<dbReference type="Gene3D" id="1.20.58.410">
    <property type="entry name" value="Release factor"/>
    <property type="match status" value="1"/>
</dbReference>
<evidence type="ECO:0000256" key="1">
    <source>
        <dbReference type="ARBA" id="ARBA00010835"/>
    </source>
</evidence>
<evidence type="ECO:0000313" key="7">
    <source>
        <dbReference type="EMBL" id="SKB00318.1"/>
    </source>
</evidence>
<protein>
    <recommendedName>
        <fullName evidence="4 5">Peptide chain release factor 2</fullName>
        <shortName evidence="4">RF-2</shortName>
    </recommendedName>
</protein>
<dbReference type="InterPro" id="IPR005139">
    <property type="entry name" value="PCRF"/>
</dbReference>
<comment type="function">
    <text evidence="4">Peptide chain release factor 2 directs the termination of translation in response to the peptide chain termination codons UGA and UAA.</text>
</comment>
<proteinExistence type="inferred from homology"/>
<dbReference type="GO" id="GO:0005737">
    <property type="term" value="C:cytoplasm"/>
    <property type="evidence" value="ECO:0007669"/>
    <property type="project" value="UniProtKB-SubCell"/>
</dbReference>
<name>A0A1T4YFI0_9BACT</name>
<keyword evidence="4" id="KW-0963">Cytoplasm</keyword>
<dbReference type="Gene3D" id="3.30.70.1660">
    <property type="match status" value="1"/>
</dbReference>
<evidence type="ECO:0000256" key="4">
    <source>
        <dbReference type="HAMAP-Rule" id="MF_00094"/>
    </source>
</evidence>